<evidence type="ECO:0000313" key="2">
    <source>
        <dbReference type="EMBL" id="GAA3543035.1"/>
    </source>
</evidence>
<dbReference type="EMBL" id="BAABCX010000003">
    <property type="protein sequence ID" value="GAA3543035.1"/>
    <property type="molecule type" value="Genomic_DNA"/>
</dbReference>
<comment type="caution">
    <text evidence="2">The sequence shown here is derived from an EMBL/GenBank/DDBJ whole genome shotgun (WGS) entry which is preliminary data.</text>
</comment>
<reference evidence="3" key="1">
    <citation type="journal article" date="2019" name="Int. J. Syst. Evol. Microbiol.">
        <title>The Global Catalogue of Microorganisms (GCM) 10K type strain sequencing project: providing services to taxonomists for standard genome sequencing and annotation.</title>
        <authorList>
            <consortium name="The Broad Institute Genomics Platform"/>
            <consortium name="The Broad Institute Genome Sequencing Center for Infectious Disease"/>
            <person name="Wu L."/>
            <person name="Ma J."/>
        </authorList>
    </citation>
    <scope>NUCLEOTIDE SEQUENCE [LARGE SCALE GENOMIC DNA]</scope>
    <source>
        <strain evidence="3">JCM 17110</strain>
    </source>
</reference>
<keyword evidence="3" id="KW-1185">Reference proteome</keyword>
<organism evidence="2 3">
    <name type="scientific">Zobellella aerophila</name>
    <dbReference type="NCBI Taxonomy" id="870480"/>
    <lineage>
        <taxon>Bacteria</taxon>
        <taxon>Pseudomonadati</taxon>
        <taxon>Pseudomonadota</taxon>
        <taxon>Gammaproteobacteria</taxon>
        <taxon>Aeromonadales</taxon>
        <taxon>Aeromonadaceae</taxon>
        <taxon>Zobellella</taxon>
    </lineage>
</organism>
<keyword evidence="1" id="KW-0175">Coiled coil</keyword>
<gene>
    <name evidence="2" type="ORF">GCM10022394_23730</name>
</gene>
<dbReference type="Proteomes" id="UP001500795">
    <property type="component" value="Unassembled WGS sequence"/>
</dbReference>
<dbReference type="RefSeq" id="WP_344958255.1">
    <property type="nucleotide sequence ID" value="NZ_BAABCX010000003.1"/>
</dbReference>
<proteinExistence type="predicted"/>
<name>A0ABP6VYW8_9GAMM</name>
<protein>
    <submittedName>
        <fullName evidence="2">Uncharacterized protein</fullName>
    </submittedName>
</protein>
<evidence type="ECO:0000313" key="3">
    <source>
        <dbReference type="Proteomes" id="UP001500795"/>
    </source>
</evidence>
<feature type="coiled-coil region" evidence="1">
    <location>
        <begin position="25"/>
        <end position="52"/>
    </location>
</feature>
<sequence length="66" mass="7789">MLMWILLLASASLLLFLFINHGRSRADLEARLNALEAENRRLHERVSTLESLVLEKEKRRPFEELE</sequence>
<accession>A0ABP6VYW8</accession>
<evidence type="ECO:0000256" key="1">
    <source>
        <dbReference type="SAM" id="Coils"/>
    </source>
</evidence>